<dbReference type="Proteomes" id="UP001557470">
    <property type="component" value="Unassembled WGS sequence"/>
</dbReference>
<comment type="caution">
    <text evidence="2">The sequence shown here is derived from an EMBL/GenBank/DDBJ whole genome shotgun (WGS) entry which is preliminary data.</text>
</comment>
<dbReference type="AlphaFoldDB" id="A0ABD0XBD2"/>
<organism evidence="2 3">
    <name type="scientific">Umbra pygmaea</name>
    <name type="common">Eastern mudminnow</name>
    <dbReference type="NCBI Taxonomy" id="75934"/>
    <lineage>
        <taxon>Eukaryota</taxon>
        <taxon>Metazoa</taxon>
        <taxon>Chordata</taxon>
        <taxon>Craniata</taxon>
        <taxon>Vertebrata</taxon>
        <taxon>Euteleostomi</taxon>
        <taxon>Actinopterygii</taxon>
        <taxon>Neopterygii</taxon>
        <taxon>Teleostei</taxon>
        <taxon>Protacanthopterygii</taxon>
        <taxon>Esociformes</taxon>
        <taxon>Umbridae</taxon>
        <taxon>Umbra</taxon>
    </lineage>
</organism>
<evidence type="ECO:0000256" key="1">
    <source>
        <dbReference type="SAM" id="MobiDB-lite"/>
    </source>
</evidence>
<dbReference type="EMBL" id="JAGEUA010000002">
    <property type="protein sequence ID" value="KAL1006269.1"/>
    <property type="molecule type" value="Genomic_DNA"/>
</dbReference>
<feature type="region of interest" description="Disordered" evidence="1">
    <location>
        <begin position="16"/>
        <end position="53"/>
    </location>
</feature>
<evidence type="ECO:0000313" key="2">
    <source>
        <dbReference type="EMBL" id="KAL1006269.1"/>
    </source>
</evidence>
<keyword evidence="3" id="KW-1185">Reference proteome</keyword>
<accession>A0ABD0XBD2</accession>
<protein>
    <submittedName>
        <fullName evidence="2">Uncharacterized protein</fullName>
    </submittedName>
</protein>
<sequence>MAGVISSIWTHVGHHIMGTSTCGPDEEPQGTAEEWQSHTTTDRRPLGSMSDSPCRSIHLKTDWRKRGVLTCLPPKMHIKQPDRLRGSPETPTTSSIKNYRRPERLYASYMS</sequence>
<evidence type="ECO:0000313" key="3">
    <source>
        <dbReference type="Proteomes" id="UP001557470"/>
    </source>
</evidence>
<proteinExistence type="predicted"/>
<gene>
    <name evidence="2" type="ORF">UPYG_G00069970</name>
</gene>
<feature type="region of interest" description="Disordered" evidence="1">
    <location>
        <begin position="74"/>
        <end position="111"/>
    </location>
</feature>
<reference evidence="2 3" key="1">
    <citation type="submission" date="2024-06" db="EMBL/GenBank/DDBJ databases">
        <authorList>
            <person name="Pan Q."/>
            <person name="Wen M."/>
            <person name="Jouanno E."/>
            <person name="Zahm M."/>
            <person name="Klopp C."/>
            <person name="Cabau C."/>
            <person name="Louis A."/>
            <person name="Berthelot C."/>
            <person name="Parey E."/>
            <person name="Roest Crollius H."/>
            <person name="Montfort J."/>
            <person name="Robinson-Rechavi M."/>
            <person name="Bouchez O."/>
            <person name="Lampietro C."/>
            <person name="Lopez Roques C."/>
            <person name="Donnadieu C."/>
            <person name="Postlethwait J."/>
            <person name="Bobe J."/>
            <person name="Verreycken H."/>
            <person name="Guiguen Y."/>
        </authorList>
    </citation>
    <scope>NUCLEOTIDE SEQUENCE [LARGE SCALE GENOMIC DNA]</scope>
    <source>
        <strain evidence="2">Up_M1</strain>
        <tissue evidence="2">Testis</tissue>
    </source>
</reference>
<name>A0ABD0XBD2_UMBPY</name>